<dbReference type="SMART" id="SM00257">
    <property type="entry name" value="LysM"/>
    <property type="match status" value="1"/>
</dbReference>
<dbReference type="SUPFAM" id="SSF57016">
    <property type="entry name" value="Plant lectins/antimicrobial peptides"/>
    <property type="match status" value="1"/>
</dbReference>
<dbReference type="EMBL" id="CAWUHB010000002">
    <property type="protein sequence ID" value="CAK7209595.1"/>
    <property type="molecule type" value="Genomic_DNA"/>
</dbReference>
<dbReference type="Pfam" id="PF00704">
    <property type="entry name" value="Glyco_hydro_18"/>
    <property type="match status" value="1"/>
</dbReference>
<dbReference type="Gene3D" id="3.20.20.80">
    <property type="entry name" value="Glycosidases"/>
    <property type="match status" value="1"/>
</dbReference>
<evidence type="ECO:0000256" key="2">
    <source>
        <dbReference type="ARBA" id="ARBA00004613"/>
    </source>
</evidence>
<dbReference type="EC" id="3.2.1.14" evidence="4"/>
<reference evidence="20 21" key="1">
    <citation type="submission" date="2024-01" db="EMBL/GenBank/DDBJ databases">
        <authorList>
            <person name="Allen C."/>
            <person name="Tagirdzhanova G."/>
        </authorList>
    </citation>
    <scope>NUCLEOTIDE SEQUENCE [LARGE SCALE GENOMIC DNA]</scope>
</reference>
<keyword evidence="16" id="KW-0812">Transmembrane</keyword>
<accession>A0ABP0AQT0</accession>
<dbReference type="CDD" id="cd00035">
    <property type="entry name" value="ChtBD1"/>
    <property type="match status" value="1"/>
</dbReference>
<evidence type="ECO:0000256" key="5">
    <source>
        <dbReference type="ARBA" id="ARBA00022525"/>
    </source>
</evidence>
<name>A0ABP0AQT0_9PEZI</name>
<evidence type="ECO:0000256" key="13">
    <source>
        <dbReference type="PROSITE-ProRule" id="PRU00261"/>
    </source>
</evidence>
<feature type="disulfide bond" evidence="13">
    <location>
        <begin position="383"/>
        <end position="397"/>
    </location>
</feature>
<dbReference type="CDD" id="cd02878">
    <property type="entry name" value="GH18_zymocin_alpha"/>
    <property type="match status" value="1"/>
</dbReference>
<feature type="transmembrane region" description="Helical" evidence="16">
    <location>
        <begin position="1185"/>
        <end position="1206"/>
    </location>
</feature>
<keyword evidence="16" id="KW-0472">Membrane</keyword>
<dbReference type="InterPro" id="IPR001002">
    <property type="entry name" value="Chitin-bd_1"/>
</dbReference>
<gene>
    <name evidence="20" type="ORF">SCUCBS95973_000493</name>
</gene>
<evidence type="ECO:0000256" key="3">
    <source>
        <dbReference type="ARBA" id="ARBA00008682"/>
    </source>
</evidence>
<evidence type="ECO:0000256" key="12">
    <source>
        <dbReference type="ARBA" id="ARBA00023326"/>
    </source>
</evidence>
<evidence type="ECO:0000256" key="10">
    <source>
        <dbReference type="ARBA" id="ARBA00023277"/>
    </source>
</evidence>
<comment type="caution">
    <text evidence="13">Lacks conserved residue(s) required for the propagation of feature annotation.</text>
</comment>
<dbReference type="InterPro" id="IPR036779">
    <property type="entry name" value="LysM_dom_sf"/>
</dbReference>
<dbReference type="InterPro" id="IPR029070">
    <property type="entry name" value="Chitinase_insertion_sf"/>
</dbReference>
<organism evidence="20 21">
    <name type="scientific">Sporothrix curviconia</name>
    <dbReference type="NCBI Taxonomy" id="1260050"/>
    <lineage>
        <taxon>Eukaryota</taxon>
        <taxon>Fungi</taxon>
        <taxon>Dikarya</taxon>
        <taxon>Ascomycota</taxon>
        <taxon>Pezizomycotina</taxon>
        <taxon>Sordariomycetes</taxon>
        <taxon>Sordariomycetidae</taxon>
        <taxon>Ophiostomatales</taxon>
        <taxon>Ophiostomataceae</taxon>
        <taxon>Sporothrix</taxon>
    </lineage>
</organism>
<dbReference type="SUPFAM" id="SSF51445">
    <property type="entry name" value="(Trans)glycosidases"/>
    <property type="match status" value="1"/>
</dbReference>
<dbReference type="PROSITE" id="PS51782">
    <property type="entry name" value="LYSM"/>
    <property type="match status" value="1"/>
</dbReference>
<dbReference type="InterPro" id="IPR017853">
    <property type="entry name" value="GH"/>
</dbReference>
<keyword evidence="16" id="KW-1133">Transmembrane helix</keyword>
<evidence type="ECO:0000256" key="6">
    <source>
        <dbReference type="ARBA" id="ARBA00022669"/>
    </source>
</evidence>
<feature type="domain" description="LysM" evidence="18">
    <location>
        <begin position="291"/>
        <end position="340"/>
    </location>
</feature>
<keyword evidence="8" id="KW-0146">Chitin degradation</keyword>
<keyword evidence="13" id="KW-1015">Disulfide bond</keyword>
<dbReference type="InterPro" id="IPR001579">
    <property type="entry name" value="Glyco_hydro_18_chit_AS"/>
</dbReference>
<feature type="region of interest" description="Disordered" evidence="15">
    <location>
        <begin position="1"/>
        <end position="26"/>
    </location>
</feature>
<evidence type="ECO:0000256" key="4">
    <source>
        <dbReference type="ARBA" id="ARBA00012729"/>
    </source>
</evidence>
<sequence length="1270" mass="134608">MSGRSLGRRDADEGPTNSPGDGDAHLCNSAALSTTVQLSVAMAGDGSDLTYPTANALALVGSYLSQSSSCGLQRSFSYGHGAIVGVYSGSAMDNGGTAAPILAAALAVANNSETGSPEAFFVQRCANGTANRAPPPETDTKTAGTAKNTFGVAVTNGGNLTWVKQAVDLWASGACLDASSAFAPLSLPADSGSATNSTTIPGITVWEHSHPPVTLSNLTDPGRNTSFGRNSSSVLTTTSRMATSTTASTITSTPTSKLATSVTSASAAEQRHGLLDATLDEAAADAASPCQAYVVQNNDICFKLGKKFNVSVEQIAAFNKGMTWGWSGCDYLQANTTICVSAGAPPMPNAVPGAVCGPLVPGTALPTNGTSLAALNPCPQNACCDKWGQCGITPTYCTNHTGPTGNPGTSPANENGCISNCGTDVVNNKRPPAQYMRVGYYESWNYDRPCLNMRASEIDTTRYTHVHWAFATIDDSLNIVINDTYKQWADFKALNARRIVSLGGWGYSTDADTYDRLRQAMSPTNHNYIRFAENIIRFLDDEGLDGIDIDWEYPGAPDIPGIPPGLVSDGHNYFVFLGALRGHLGLRTNKTISFAAPASYWYLQHFPVKSMAGEADYVVYMTYDLHGQWDAGNKWSQDGCPGGNCLRSHVNLTETKYALAMLTKAGVPTNKITVGVSSYGRSFGMADAGCVGSMCQYTGGYGASTAQPGACTETAGYIGNAEIADYVYGNQSGTQTWYDAASDSSFTVFANDNGTGSTWVAYMTDRIKDSRIAKYQGENFAGTVDWALDLAKYGDYEGDSDGPDDQDCVDTADYSTFEICSTDAADIAVCDSGLGTADGGKRTLDDLSADEISAWPDACAGQYMLEALANLLDEVQRNYTDMLHNDYDHKFGVYAKAVAGSADLQVHDFMKQHGNDYFSCVVTELQMCCTECQRNSRGGSYCDYCFKEDGSNPCYVEASYSHRRRDGLDHPVPGSNRVLNVRDTNETEPCPPDYSRRGYGPDDPYEQTVYWTLRSDRADAFYADLLSATGIPKDKVGFGLHTDIDSCSGSGHKTGDGADCWNTGYEFGAPFPNGYGVADVANPKNIVQSGLNKSANLPGQIADALLVLRTNSYLGGSDLDLVDAVSLPVLLTAQGVESMSVVVQTADKIEEAEEKAIILAFLSAILFFIPIAGEVAGAFAEIGSIVAILDTIGVIGNAALDIYTVVSDPQNAPLAIVSLILAPLGLADVATVARAARIQRTMKPEDLAKLGERVGARMNKIKTVTGKCKA</sequence>
<feature type="disulfide bond" evidence="13">
    <location>
        <begin position="417"/>
        <end position="421"/>
    </location>
</feature>
<dbReference type="SUPFAM" id="SSF54556">
    <property type="entry name" value="Chitinase insertion domain"/>
    <property type="match status" value="1"/>
</dbReference>
<dbReference type="PANTHER" id="PTHR47700:SF2">
    <property type="entry name" value="CHITINASE"/>
    <property type="match status" value="1"/>
</dbReference>
<feature type="transmembrane region" description="Helical" evidence="16">
    <location>
        <begin position="1212"/>
        <end position="1233"/>
    </location>
</feature>
<keyword evidence="5" id="KW-0964">Secreted</keyword>
<evidence type="ECO:0000259" key="19">
    <source>
        <dbReference type="PROSITE" id="PS51910"/>
    </source>
</evidence>
<feature type="disulfide bond" evidence="13">
    <location>
        <begin position="378"/>
        <end position="390"/>
    </location>
</feature>
<dbReference type="InterPro" id="IPR018392">
    <property type="entry name" value="LysM"/>
</dbReference>
<evidence type="ECO:0000259" key="17">
    <source>
        <dbReference type="PROSITE" id="PS50941"/>
    </source>
</evidence>
<evidence type="ECO:0000259" key="18">
    <source>
        <dbReference type="PROSITE" id="PS51782"/>
    </source>
</evidence>
<evidence type="ECO:0000256" key="11">
    <source>
        <dbReference type="ARBA" id="ARBA00023295"/>
    </source>
</evidence>
<feature type="domain" description="GH18" evidence="19">
    <location>
        <begin position="435"/>
        <end position="819"/>
    </location>
</feature>
<keyword evidence="12" id="KW-0624">Polysaccharide degradation</keyword>
<dbReference type="Gene3D" id="3.10.50.10">
    <property type="match status" value="1"/>
</dbReference>
<evidence type="ECO:0000313" key="20">
    <source>
        <dbReference type="EMBL" id="CAK7209595.1"/>
    </source>
</evidence>
<dbReference type="PROSITE" id="PS51910">
    <property type="entry name" value="GH18_2"/>
    <property type="match status" value="1"/>
</dbReference>
<dbReference type="InterPro" id="IPR036861">
    <property type="entry name" value="Endochitinase-like_sf"/>
</dbReference>
<comment type="caution">
    <text evidence="20">The sequence shown here is derived from an EMBL/GenBank/DDBJ whole genome shotgun (WGS) entry which is preliminary data.</text>
</comment>
<evidence type="ECO:0000256" key="7">
    <source>
        <dbReference type="ARBA" id="ARBA00022801"/>
    </source>
</evidence>
<dbReference type="SMART" id="SM00636">
    <property type="entry name" value="Glyco_18"/>
    <property type="match status" value="1"/>
</dbReference>
<dbReference type="Gene3D" id="3.30.60.10">
    <property type="entry name" value="Endochitinase-like"/>
    <property type="match status" value="1"/>
</dbReference>
<dbReference type="InterPro" id="IPR001223">
    <property type="entry name" value="Glyco_hydro18_cat"/>
</dbReference>
<dbReference type="Gene3D" id="3.10.350.10">
    <property type="entry name" value="LysM domain"/>
    <property type="match status" value="1"/>
</dbReference>
<dbReference type="SUPFAM" id="SSF54106">
    <property type="entry name" value="LysM domain"/>
    <property type="match status" value="1"/>
</dbReference>
<dbReference type="PROSITE" id="PS50941">
    <property type="entry name" value="CHIT_BIND_I_2"/>
    <property type="match status" value="1"/>
</dbReference>
<feature type="region of interest" description="Disordered" evidence="15">
    <location>
        <begin position="966"/>
        <end position="998"/>
    </location>
</feature>
<evidence type="ECO:0000256" key="14">
    <source>
        <dbReference type="RuleBase" id="RU000489"/>
    </source>
</evidence>
<keyword evidence="10" id="KW-0119">Carbohydrate metabolism</keyword>
<dbReference type="InterPro" id="IPR011583">
    <property type="entry name" value="Chitinase_II/V-like_cat"/>
</dbReference>
<keyword evidence="11 14" id="KW-0326">Glycosidase</keyword>
<dbReference type="Pfam" id="PF01476">
    <property type="entry name" value="LysM"/>
    <property type="match status" value="1"/>
</dbReference>
<dbReference type="Proteomes" id="UP001642405">
    <property type="component" value="Unassembled WGS sequence"/>
</dbReference>
<comment type="catalytic activity">
    <reaction evidence="1">
        <text>Random endo-hydrolysis of N-acetyl-beta-D-glucosaminide (1-&gt;4)-beta-linkages in chitin and chitodextrins.</text>
        <dbReference type="EC" id="3.2.1.14"/>
    </reaction>
</comment>
<proteinExistence type="inferred from homology"/>
<feature type="transmembrane region" description="Helical" evidence="16">
    <location>
        <begin position="1156"/>
        <end position="1173"/>
    </location>
</feature>
<keyword evidence="6 13" id="KW-0147">Chitin-binding</keyword>
<evidence type="ECO:0000256" key="1">
    <source>
        <dbReference type="ARBA" id="ARBA00000822"/>
    </source>
</evidence>
<evidence type="ECO:0000313" key="21">
    <source>
        <dbReference type="Proteomes" id="UP001642405"/>
    </source>
</evidence>
<evidence type="ECO:0000256" key="15">
    <source>
        <dbReference type="SAM" id="MobiDB-lite"/>
    </source>
</evidence>
<feature type="domain" description="Chitin-binding type-1" evidence="17">
    <location>
        <begin position="353"/>
        <end position="423"/>
    </location>
</feature>
<dbReference type="InterPro" id="IPR053214">
    <property type="entry name" value="LysM12-like"/>
</dbReference>
<evidence type="ECO:0000256" key="8">
    <source>
        <dbReference type="ARBA" id="ARBA00023024"/>
    </source>
</evidence>
<comment type="similarity">
    <text evidence="3">Belongs to the glycosyl hydrolase 18 family. Chitinase class V subfamily.</text>
</comment>
<comment type="subcellular location">
    <subcellularLocation>
        <location evidence="2">Secreted</location>
    </subcellularLocation>
</comment>
<dbReference type="PROSITE" id="PS01095">
    <property type="entry name" value="GH18_1"/>
    <property type="match status" value="1"/>
</dbReference>
<evidence type="ECO:0000256" key="16">
    <source>
        <dbReference type="SAM" id="Phobius"/>
    </source>
</evidence>
<evidence type="ECO:0000256" key="9">
    <source>
        <dbReference type="ARBA" id="ARBA00023026"/>
    </source>
</evidence>
<protein>
    <recommendedName>
        <fullName evidence="4">chitinase</fullName>
        <ecNumber evidence="4">3.2.1.14</ecNumber>
    </recommendedName>
</protein>
<keyword evidence="21" id="KW-1185">Reference proteome</keyword>
<keyword evidence="9" id="KW-0843">Virulence</keyword>
<keyword evidence="7 14" id="KW-0378">Hydrolase</keyword>
<dbReference type="PANTHER" id="PTHR47700">
    <property type="entry name" value="V CHITINASE, PUTATIVE (AFU_ORTHOLOGUE AFUA_6G13720)-RELATED"/>
    <property type="match status" value="1"/>
</dbReference>